<sequence>MKLLRPFSSLFALIITGCVGNMNPTGGNSTPNYPYFITTEPLIVKKVPVPIGSKLVYEEQFFKEGKQDHKLKEDKLTTIEFPEGKELIWGGVPIKSIYKFFNSEMHGYTVTADFSKLSED</sequence>
<proteinExistence type="predicted"/>
<dbReference type="RefSeq" id="WP_379801340.1">
    <property type="nucleotide sequence ID" value="NZ_JBHSFY010000022.1"/>
</dbReference>
<organism evidence="1 2">
    <name type="scientific">Flavobacterium chungangensis</name>
    <dbReference type="NCBI Taxonomy" id="2708132"/>
    <lineage>
        <taxon>Bacteria</taxon>
        <taxon>Pseudomonadati</taxon>
        <taxon>Bacteroidota</taxon>
        <taxon>Flavobacteriia</taxon>
        <taxon>Flavobacteriales</taxon>
        <taxon>Flavobacteriaceae</taxon>
        <taxon>Flavobacterium</taxon>
    </lineage>
</organism>
<dbReference type="EMBL" id="JBHSFY010000022">
    <property type="protein sequence ID" value="MFC4480096.1"/>
    <property type="molecule type" value="Genomic_DNA"/>
</dbReference>
<protein>
    <submittedName>
        <fullName evidence="1">Uncharacterized protein</fullName>
    </submittedName>
</protein>
<gene>
    <name evidence="1" type="ORF">ACFO3N_23720</name>
</gene>
<dbReference type="PROSITE" id="PS51257">
    <property type="entry name" value="PROKAR_LIPOPROTEIN"/>
    <property type="match status" value="1"/>
</dbReference>
<dbReference type="Proteomes" id="UP001596003">
    <property type="component" value="Unassembled WGS sequence"/>
</dbReference>
<evidence type="ECO:0000313" key="1">
    <source>
        <dbReference type="EMBL" id="MFC4480096.1"/>
    </source>
</evidence>
<comment type="caution">
    <text evidence="1">The sequence shown here is derived from an EMBL/GenBank/DDBJ whole genome shotgun (WGS) entry which is preliminary data.</text>
</comment>
<name>A0ABV8ZL74_9FLAO</name>
<accession>A0ABV8ZL74</accession>
<reference evidence="2" key="1">
    <citation type="journal article" date="2019" name="Int. J. Syst. Evol. Microbiol.">
        <title>The Global Catalogue of Microorganisms (GCM) 10K type strain sequencing project: providing services to taxonomists for standard genome sequencing and annotation.</title>
        <authorList>
            <consortium name="The Broad Institute Genomics Platform"/>
            <consortium name="The Broad Institute Genome Sequencing Center for Infectious Disease"/>
            <person name="Wu L."/>
            <person name="Ma J."/>
        </authorList>
    </citation>
    <scope>NUCLEOTIDE SEQUENCE [LARGE SCALE GENOMIC DNA]</scope>
    <source>
        <strain evidence="2">NBRC 103627</strain>
    </source>
</reference>
<evidence type="ECO:0000313" key="2">
    <source>
        <dbReference type="Proteomes" id="UP001596003"/>
    </source>
</evidence>
<keyword evidence="2" id="KW-1185">Reference proteome</keyword>